<dbReference type="CDD" id="cd00082">
    <property type="entry name" value="HisKA"/>
    <property type="match status" value="1"/>
</dbReference>
<keyword evidence="6" id="KW-0067">ATP-binding</keyword>
<feature type="domain" description="Histidine kinase" evidence="5">
    <location>
        <begin position="1001"/>
        <end position="1245"/>
    </location>
</feature>
<keyword evidence="3" id="KW-0597">Phosphoprotein</keyword>
<organism evidence="6 7">
    <name type="scientific">Shivajiella indica</name>
    <dbReference type="NCBI Taxonomy" id="872115"/>
    <lineage>
        <taxon>Bacteria</taxon>
        <taxon>Pseudomonadati</taxon>
        <taxon>Bacteroidota</taxon>
        <taxon>Cytophagia</taxon>
        <taxon>Cytophagales</taxon>
        <taxon>Cyclobacteriaceae</taxon>
        <taxon>Shivajiella</taxon>
    </lineage>
</organism>
<dbReference type="Pfam" id="PF02518">
    <property type="entry name" value="HATPase_c"/>
    <property type="match status" value="1"/>
</dbReference>
<gene>
    <name evidence="6" type="ORF">ACFSKV_02415</name>
</gene>
<dbReference type="PROSITE" id="PS50109">
    <property type="entry name" value="HIS_KIN"/>
    <property type="match status" value="1"/>
</dbReference>
<dbReference type="InterPro" id="IPR005467">
    <property type="entry name" value="His_kinase_dom"/>
</dbReference>
<dbReference type="SUPFAM" id="SSF55874">
    <property type="entry name" value="ATPase domain of HSP90 chaperone/DNA topoisomerase II/histidine kinase"/>
    <property type="match status" value="1"/>
</dbReference>
<evidence type="ECO:0000256" key="2">
    <source>
        <dbReference type="ARBA" id="ARBA00012438"/>
    </source>
</evidence>
<dbReference type="RefSeq" id="WP_380800095.1">
    <property type="nucleotide sequence ID" value="NZ_JBHUIV010000005.1"/>
</dbReference>
<name>A0ABW5B5Z3_9BACT</name>
<dbReference type="InterPro" id="IPR013783">
    <property type="entry name" value="Ig-like_fold"/>
</dbReference>
<keyword evidence="6" id="KW-0547">Nucleotide-binding</keyword>
<dbReference type="InterPro" id="IPR003661">
    <property type="entry name" value="HisK_dim/P_dom"/>
</dbReference>
<accession>A0ABW5B5Z3</accession>
<dbReference type="InterPro" id="IPR011123">
    <property type="entry name" value="Y_Y_Y"/>
</dbReference>
<dbReference type="EMBL" id="JBHUIV010000005">
    <property type="protein sequence ID" value="MFD2200403.1"/>
    <property type="molecule type" value="Genomic_DNA"/>
</dbReference>
<evidence type="ECO:0000256" key="1">
    <source>
        <dbReference type="ARBA" id="ARBA00000085"/>
    </source>
</evidence>
<evidence type="ECO:0000313" key="7">
    <source>
        <dbReference type="Proteomes" id="UP001597414"/>
    </source>
</evidence>
<dbReference type="InterPro" id="IPR015943">
    <property type="entry name" value="WD40/YVTN_repeat-like_dom_sf"/>
</dbReference>
<dbReference type="SMART" id="SM00387">
    <property type="entry name" value="HATPase_c"/>
    <property type="match status" value="1"/>
</dbReference>
<dbReference type="InterPro" id="IPR004358">
    <property type="entry name" value="Sig_transdc_His_kin-like_C"/>
</dbReference>
<dbReference type="GO" id="GO:0005524">
    <property type="term" value="F:ATP binding"/>
    <property type="evidence" value="ECO:0007669"/>
    <property type="project" value="UniProtKB-KW"/>
</dbReference>
<dbReference type="Pfam" id="PF07495">
    <property type="entry name" value="Y_Y_Y"/>
    <property type="match status" value="1"/>
</dbReference>
<feature type="transmembrane region" description="Helical" evidence="4">
    <location>
        <begin position="929"/>
        <end position="949"/>
    </location>
</feature>
<dbReference type="Pfam" id="PF00512">
    <property type="entry name" value="HisKA"/>
    <property type="match status" value="1"/>
</dbReference>
<dbReference type="SUPFAM" id="SSF63829">
    <property type="entry name" value="Calcium-dependent phosphotriesterase"/>
    <property type="match status" value="2"/>
</dbReference>
<keyword evidence="4" id="KW-0472">Membrane</keyword>
<comment type="caution">
    <text evidence="6">The sequence shown here is derived from an EMBL/GenBank/DDBJ whole genome shotgun (WGS) entry which is preliminary data.</text>
</comment>
<dbReference type="Gene3D" id="2.130.10.10">
    <property type="entry name" value="YVTN repeat-like/Quinoprotein amine dehydrogenase"/>
    <property type="match status" value="4"/>
</dbReference>
<dbReference type="PANTHER" id="PTHR43547:SF2">
    <property type="entry name" value="HYBRID SIGNAL TRANSDUCTION HISTIDINE KINASE C"/>
    <property type="match status" value="1"/>
</dbReference>
<dbReference type="SMART" id="SM00388">
    <property type="entry name" value="HisKA"/>
    <property type="match status" value="1"/>
</dbReference>
<dbReference type="PRINTS" id="PR00344">
    <property type="entry name" value="BCTRLSENSOR"/>
</dbReference>
<dbReference type="InterPro" id="IPR036890">
    <property type="entry name" value="HATPase_C_sf"/>
</dbReference>
<proteinExistence type="predicted"/>
<evidence type="ECO:0000256" key="4">
    <source>
        <dbReference type="SAM" id="Phobius"/>
    </source>
</evidence>
<dbReference type="SUPFAM" id="SSF47384">
    <property type="entry name" value="Homodimeric domain of signal transducing histidine kinase"/>
    <property type="match status" value="1"/>
</dbReference>
<dbReference type="Gene3D" id="2.60.40.10">
    <property type="entry name" value="Immunoglobulins"/>
    <property type="match status" value="1"/>
</dbReference>
<dbReference type="InterPro" id="IPR003594">
    <property type="entry name" value="HATPase_dom"/>
</dbReference>
<protein>
    <recommendedName>
        <fullName evidence="2">histidine kinase</fullName>
        <ecNumber evidence="2">2.7.13.3</ecNumber>
    </recommendedName>
</protein>
<evidence type="ECO:0000313" key="6">
    <source>
        <dbReference type="EMBL" id="MFD2200403.1"/>
    </source>
</evidence>
<dbReference type="Gene3D" id="3.30.565.10">
    <property type="entry name" value="Histidine kinase-like ATPase, C-terminal domain"/>
    <property type="match status" value="1"/>
</dbReference>
<evidence type="ECO:0000259" key="5">
    <source>
        <dbReference type="PROSITE" id="PS50109"/>
    </source>
</evidence>
<reference evidence="7" key="1">
    <citation type="journal article" date="2019" name="Int. J. Syst. Evol. Microbiol.">
        <title>The Global Catalogue of Microorganisms (GCM) 10K type strain sequencing project: providing services to taxonomists for standard genome sequencing and annotation.</title>
        <authorList>
            <consortium name="The Broad Institute Genomics Platform"/>
            <consortium name="The Broad Institute Genome Sequencing Center for Infectious Disease"/>
            <person name="Wu L."/>
            <person name="Ma J."/>
        </authorList>
    </citation>
    <scope>NUCLEOTIDE SEQUENCE [LARGE SCALE GENOMIC DNA]</scope>
    <source>
        <strain evidence="7">KCTC 19812</strain>
    </source>
</reference>
<sequence>MRKSLTPRKTFLFLPIFITLLFSCDRRTEVPFPENELSYAFPETKPFQMPEPKTFEWKGIHPDSVLVSKVPFDMDRLPSIPFSLNEFKPLKKPLVPQPLDWENLPEFPLNIDTISSKPVLVKHSILPEPIISEIQETIVPNTTSGIVNFPLERGNYGVSTAGLIIDDHNFVWQANRINLVKIAGDRFYSYPILSEIQDSQIIGMNKDAFGNIWLATSGNGIYRVNLETNIITNYNIPEGFPNFVFSIEFESDGKIWISSSRDALYILDPVAETIKRLPIQELEGISDNTPLAIKKDSHNNLWIGNRMDISIISPDRKSFKKVGPEQGLARGIKPVFFEDSQGNMWIGSINGSVAQFLSLSDKTLTTLGRDQGFEGQGIHFTEDKLNRIWIHDNNFSYVFDLHKGLMKTIQTNASLFSGFPGAVVSDSNGNLWLGSTNTGLLFIDPLGPLAEFFTANQGFEGNDFWSSFEDSMGRIWILSYKKVHIYDPIKNEMKFLGSEQGLRKGDGDYRHSSVLDELNIFIGTERGFSLVDLENKSITNVSLKQFPRIVFFSGFKDRKGNIWLSTNLGMFLFNSTSKSFKHLNQESGLSFNTVYSSKEGKDGRIYIATLDKLNILDPDENRIWHIGEEEGLGSDQILSILESEQGDYWLATVKGISVVDKEFTTITNIDSKNGLIPEDIYDLVESGENIYAGSGNGLVQIPKNQFGFRKEGKMEPFKIYNYANGFGFPYNDFNQNSGSISKTGIGFYGITPILAVTTQEPIFNPTVPEVFITGMDIMDQKTSFKRLTDILSQVKPGDTLWNATQTDFYFSDSKIESDDYLAKNKITWDSLSQAFNLPVGLKLPYDQNALHFYFENPDPRSRGSIVYSYILEGHDDTWSNPISEGKTKSYFNLSPGEYTLKVVSKGFNGSWSKPAIMKFTILPPWWQTWWGYLIFAMIFSGIVWVAVQIRSNILKKENRILEEKVKLRTAQLEKSLNDLKTTQSQLIQSEKMASLGELTAGIAHEIQNPLNFVNNFAEVSSELISEMEEELDKGAIAEAKLLSKDIRDNLQKIHHHGKRADSIVKGMLQHSRGTSGETKPTNINGMVEEYIRLSFQGFRARDKSFSASFQTELDPDLPRINVVRQDLGRVLLNLINNAFYVVKEKAKSGPEGYKPEVVVRTRKTEKGIEISVQDNGPGIPEAIKDKIFQPFFTTKPTGQGTGLGLSLSYDIVKAHGGDIWVESFPPGGNGEEGKGTTFKIFLPVS</sequence>
<dbReference type="Proteomes" id="UP001597414">
    <property type="component" value="Unassembled WGS sequence"/>
</dbReference>
<dbReference type="PANTHER" id="PTHR43547">
    <property type="entry name" value="TWO-COMPONENT HISTIDINE KINASE"/>
    <property type="match status" value="1"/>
</dbReference>
<keyword evidence="7" id="KW-1185">Reference proteome</keyword>
<dbReference type="PROSITE" id="PS51257">
    <property type="entry name" value="PROKAR_LIPOPROTEIN"/>
    <property type="match status" value="1"/>
</dbReference>
<keyword evidence="4" id="KW-1133">Transmembrane helix</keyword>
<dbReference type="EC" id="2.7.13.3" evidence="2"/>
<keyword evidence="4" id="KW-0812">Transmembrane</keyword>
<dbReference type="Gene3D" id="1.10.287.130">
    <property type="match status" value="1"/>
</dbReference>
<dbReference type="InterPro" id="IPR036097">
    <property type="entry name" value="HisK_dim/P_sf"/>
</dbReference>
<comment type="catalytic activity">
    <reaction evidence="1">
        <text>ATP + protein L-histidine = ADP + protein N-phospho-L-histidine.</text>
        <dbReference type="EC" id="2.7.13.3"/>
    </reaction>
</comment>
<evidence type="ECO:0000256" key="3">
    <source>
        <dbReference type="ARBA" id="ARBA00022553"/>
    </source>
</evidence>